<accession>A0ABT2VYB4</accession>
<comment type="caution">
    <text evidence="2">The sequence shown here is derived from an EMBL/GenBank/DDBJ whole genome shotgun (WGS) entry which is preliminary data.</text>
</comment>
<name>A0ABT2VYB4_9FLAO</name>
<gene>
    <name evidence="2" type="ORF">N0B16_09240</name>
</gene>
<reference evidence="3" key="1">
    <citation type="submission" date="2023-07" db="EMBL/GenBank/DDBJ databases">
        <title>Chryseobacterium sp. GMJ5 Genome sequencing and assembly.</title>
        <authorList>
            <person name="Jung Y."/>
        </authorList>
    </citation>
    <scope>NUCLEOTIDE SEQUENCE [LARGE SCALE GENOMIC DNA]</scope>
    <source>
        <strain evidence="3">GMJ5</strain>
    </source>
</reference>
<dbReference type="EMBL" id="JAOTEN010000002">
    <property type="protein sequence ID" value="MCU7614618.1"/>
    <property type="molecule type" value="Genomic_DNA"/>
</dbReference>
<organism evidence="2 3">
    <name type="scientific">Chryseobacterium gilvum</name>
    <dbReference type="NCBI Taxonomy" id="2976534"/>
    <lineage>
        <taxon>Bacteria</taxon>
        <taxon>Pseudomonadati</taxon>
        <taxon>Bacteroidota</taxon>
        <taxon>Flavobacteriia</taxon>
        <taxon>Flavobacteriales</taxon>
        <taxon>Weeksellaceae</taxon>
        <taxon>Chryseobacterium group</taxon>
        <taxon>Chryseobacterium</taxon>
    </lineage>
</organism>
<feature type="region of interest" description="Disordered" evidence="1">
    <location>
        <begin position="852"/>
        <end position="873"/>
    </location>
</feature>
<evidence type="ECO:0000256" key="1">
    <source>
        <dbReference type="SAM" id="MobiDB-lite"/>
    </source>
</evidence>
<protein>
    <recommendedName>
        <fullName evidence="4">AsmA-like C-terminal domain-containing protein</fullName>
    </recommendedName>
</protein>
<evidence type="ECO:0000313" key="2">
    <source>
        <dbReference type="EMBL" id="MCU7614618.1"/>
    </source>
</evidence>
<keyword evidence="3" id="KW-1185">Reference proteome</keyword>
<sequence length="873" mass="98356">MKKKWVKKLIFSLGVLLCIFLLCNLALNIWLKTQLPNYIKNNTDYKVSYKRLDVDLITGNIFVSQITVNNKNPENNNVIGLQGTIDTLKISRFGIYDALFNKVISSSDLLLAKPNLNITLAKPIDSKTGKKRNPVSFENIRISNGTINVYKHTKQNFLGVSHLDLLVENLQLTEESVENKLPIIFDQYSIKGKNFFFRPDDIYTLKIKTITTVNGQMSIENFQLVPLMSFDAFKKSYPKKTQLYQFNIPKMDFKDIVLKKNKISLANAKFQNPDLLIYTTNAIPEKLKKPFNFELNLDDIVMNNATVQINKPDGEKLLYAKQVHLDINHFEFDKEISKETIPVRYKDFKLSGKNIWFSNHQDITIESISLNPKKGDIRNISIVPNPSGSGKTTMNLKAEKLAFNINKWEIIDKKLNLNVKDVLLNNVNGSIKAGTSLPNKKSNFDGIQFPIVVGKVMVKNSSITYDKNSQPIALNDLNATITNIELNAKPNHSGMAVTMKEYSLTAKNFGYNTRFYHMTSGWIELHNDNLKINQFAMKPLVSRSQFIRMIPVESDLYDLKAQQISAVGNWDLFSDQKFIHAKNLTILSADANIFRSKVPADDPKEKLLYSRLLRSIKIPLFVDNLNLKNAFLEYEEDTPKSSGPGKLTFSSMNMNVKNLNSAKMKGKPTKVIIKIDCTFMKTSPLSVNWSFDTADQSDRFSISGRAAGIPAVAINAFIVPYLSVSATGTIQEMLFDFKGNPKGIGGTFNLKHTDLKVSILDKESKEKKGVLSAVANIFIKSDSGKFPESVVVEGVERDPTKSFFNLFWKGIEDGLKKTLIGNGIAKTEKTVKNTVNAVKEVKAAVNETVPPKEEKKKGLLKRVFNKKESSGTK</sequence>
<evidence type="ECO:0000313" key="3">
    <source>
        <dbReference type="Proteomes" id="UP001208114"/>
    </source>
</evidence>
<dbReference type="Proteomes" id="UP001208114">
    <property type="component" value="Unassembled WGS sequence"/>
</dbReference>
<dbReference type="RefSeq" id="WP_262990556.1">
    <property type="nucleotide sequence ID" value="NZ_JAOTEN010000002.1"/>
</dbReference>
<proteinExistence type="predicted"/>
<evidence type="ECO:0008006" key="4">
    <source>
        <dbReference type="Google" id="ProtNLM"/>
    </source>
</evidence>